<dbReference type="PROSITE" id="PS51257">
    <property type="entry name" value="PROKAR_LIPOPROTEIN"/>
    <property type="match status" value="1"/>
</dbReference>
<feature type="transmembrane region" description="Helical" evidence="1">
    <location>
        <begin position="100"/>
        <end position="119"/>
    </location>
</feature>
<keyword evidence="1" id="KW-0812">Transmembrane</keyword>
<dbReference type="AlphaFoldDB" id="A0A1X7AJZ5"/>
<feature type="transmembrane region" description="Helical" evidence="1">
    <location>
        <begin position="149"/>
        <end position="167"/>
    </location>
</feature>
<accession>A0A1X7AJZ5</accession>
<dbReference type="GO" id="GO:0005886">
    <property type="term" value="C:plasma membrane"/>
    <property type="evidence" value="ECO:0007669"/>
    <property type="project" value="TreeGrafter"/>
</dbReference>
<name>A0A1X7AJZ5_9GAMM</name>
<keyword evidence="1" id="KW-1133">Transmembrane helix</keyword>
<gene>
    <name evidence="2" type="primary">ydcO</name>
    <name evidence="2" type="ORF">EHSB41UT_02221</name>
</gene>
<feature type="transmembrane region" description="Helical" evidence="1">
    <location>
        <begin position="322"/>
        <end position="340"/>
    </location>
</feature>
<protein>
    <submittedName>
        <fullName evidence="2">Inner membrane protein YdcO</fullName>
    </submittedName>
</protein>
<dbReference type="PANTHER" id="PTHR30199:SF0">
    <property type="entry name" value="INNER MEMBRANE PROTEIN YDCO"/>
    <property type="match status" value="1"/>
</dbReference>
<feature type="transmembrane region" description="Helical" evidence="1">
    <location>
        <begin position="213"/>
        <end position="232"/>
    </location>
</feature>
<dbReference type="InterPro" id="IPR004711">
    <property type="entry name" value="Benzoate_Transporter"/>
</dbReference>
<proteinExistence type="predicted"/>
<feature type="transmembrane region" description="Helical" evidence="1">
    <location>
        <begin position="48"/>
        <end position="69"/>
    </location>
</feature>
<sequence>MTMAKRRLWDDFTAENISAGILAAIFGCVATSFIIINSGTEAGLPEAYISSWLTAVWFFGGILGVYLAYTTKQPIAGAWSIPVGVMMAETLKLFPIEQAVGAYFIAGILVLLLGVSGLITRIIKFIPEPIIMAMIAGALMRFGTGIITGVANLPLIAGLTVASYFVAGRMTKKISPIIPAFGVGLLLSFALGHSSLDAFDATYKGLTVVMPEFDLGAIIAISIPIAILVIGAENAQATGVLMGEGYEPPVRKMTIMSGIGGMVTSLFCGPNANIAGPMTAISASDTAGPEKDKRYVAAFVCGVICLTFGWFSSYAINFLKLVPVPLIMTIAGLAMVNVLLSSMQAAFQAGKAFQIAAFFAFIIALSGVSFLGITAPFWSLVGGVVIALSTDTKAFMERLSK</sequence>
<dbReference type="Pfam" id="PF03594">
    <property type="entry name" value="BenE"/>
    <property type="match status" value="1"/>
</dbReference>
<evidence type="ECO:0000313" key="2">
    <source>
        <dbReference type="EMBL" id="SMA46642.1"/>
    </source>
</evidence>
<keyword evidence="1" id="KW-0472">Membrane</keyword>
<feature type="transmembrane region" description="Helical" evidence="1">
    <location>
        <begin position="295"/>
        <end position="316"/>
    </location>
</feature>
<evidence type="ECO:0000313" key="3">
    <source>
        <dbReference type="Proteomes" id="UP000196573"/>
    </source>
</evidence>
<dbReference type="PANTHER" id="PTHR30199">
    <property type="entry name" value="MFS FAMILY TRANSPORTER, PREDICTED SUBSTRATE BENZOATE"/>
    <property type="match status" value="1"/>
</dbReference>
<reference evidence="2 3" key="1">
    <citation type="submission" date="2017-03" db="EMBL/GenBank/DDBJ databases">
        <authorList>
            <person name="Afonso C.L."/>
            <person name="Miller P.J."/>
            <person name="Scott M.A."/>
            <person name="Spackman E."/>
            <person name="Goraichik I."/>
            <person name="Dimitrov K.M."/>
            <person name="Suarez D.L."/>
            <person name="Swayne D.E."/>
        </authorList>
    </citation>
    <scope>NUCLEOTIDE SEQUENCE [LARGE SCALE GENOMIC DNA]</scope>
    <source>
        <strain evidence="2">SB41UT1</strain>
    </source>
</reference>
<evidence type="ECO:0000256" key="1">
    <source>
        <dbReference type="SAM" id="Phobius"/>
    </source>
</evidence>
<dbReference type="EMBL" id="FWPT01000004">
    <property type="protein sequence ID" value="SMA46642.1"/>
    <property type="molecule type" value="Genomic_DNA"/>
</dbReference>
<dbReference type="Proteomes" id="UP000196573">
    <property type="component" value="Unassembled WGS sequence"/>
</dbReference>
<feature type="transmembrane region" description="Helical" evidence="1">
    <location>
        <begin position="12"/>
        <end position="36"/>
    </location>
</feature>
<keyword evidence="3" id="KW-1185">Reference proteome</keyword>
<feature type="transmembrane region" description="Helical" evidence="1">
    <location>
        <begin position="174"/>
        <end position="193"/>
    </location>
</feature>
<dbReference type="GO" id="GO:0042925">
    <property type="term" value="F:benzoate transmembrane transporter activity"/>
    <property type="evidence" value="ECO:0007669"/>
    <property type="project" value="InterPro"/>
</dbReference>
<feature type="transmembrane region" description="Helical" evidence="1">
    <location>
        <begin position="352"/>
        <end position="371"/>
    </location>
</feature>
<organism evidence="2 3">
    <name type="scientific">Parendozoicomonas haliclonae</name>
    <dbReference type="NCBI Taxonomy" id="1960125"/>
    <lineage>
        <taxon>Bacteria</taxon>
        <taxon>Pseudomonadati</taxon>
        <taxon>Pseudomonadota</taxon>
        <taxon>Gammaproteobacteria</taxon>
        <taxon>Oceanospirillales</taxon>
        <taxon>Endozoicomonadaceae</taxon>
        <taxon>Parendozoicomonas</taxon>
    </lineage>
</organism>